<dbReference type="InterPro" id="IPR000362">
    <property type="entry name" value="Fumarate_lyase_fam"/>
</dbReference>
<dbReference type="EMBL" id="JBHUIJ010000002">
    <property type="protein sequence ID" value="MFD2236011.1"/>
    <property type="molecule type" value="Genomic_DNA"/>
</dbReference>
<dbReference type="Pfam" id="PF00206">
    <property type="entry name" value="Lyase_1"/>
    <property type="match status" value="1"/>
</dbReference>
<evidence type="ECO:0000313" key="5">
    <source>
        <dbReference type="Proteomes" id="UP001597371"/>
    </source>
</evidence>
<reference evidence="5" key="1">
    <citation type="journal article" date="2019" name="Int. J. Syst. Evol. Microbiol.">
        <title>The Global Catalogue of Microorganisms (GCM) 10K type strain sequencing project: providing services to taxonomists for standard genome sequencing and annotation.</title>
        <authorList>
            <consortium name="The Broad Institute Genomics Platform"/>
            <consortium name="The Broad Institute Genome Sequencing Center for Infectious Disease"/>
            <person name="Wu L."/>
            <person name="Ma J."/>
        </authorList>
    </citation>
    <scope>NUCLEOTIDE SEQUENCE [LARGE SCALE GENOMIC DNA]</scope>
    <source>
        <strain evidence="5">ZS-35-S2</strain>
    </source>
</reference>
<evidence type="ECO:0000259" key="3">
    <source>
        <dbReference type="Pfam" id="PF00206"/>
    </source>
</evidence>
<gene>
    <name evidence="4" type="ORF">ACFSKQ_00850</name>
</gene>
<organism evidence="4 5">
    <name type="scientific">Aureimonas populi</name>
    <dbReference type="NCBI Taxonomy" id="1701758"/>
    <lineage>
        <taxon>Bacteria</taxon>
        <taxon>Pseudomonadati</taxon>
        <taxon>Pseudomonadota</taxon>
        <taxon>Alphaproteobacteria</taxon>
        <taxon>Hyphomicrobiales</taxon>
        <taxon>Aurantimonadaceae</taxon>
        <taxon>Aureimonas</taxon>
    </lineage>
</organism>
<evidence type="ECO:0000313" key="4">
    <source>
        <dbReference type="EMBL" id="MFD2236011.1"/>
    </source>
</evidence>
<dbReference type="SUPFAM" id="SSF48557">
    <property type="entry name" value="L-aspartase-like"/>
    <property type="match status" value="1"/>
</dbReference>
<dbReference type="InterPro" id="IPR020557">
    <property type="entry name" value="Fumarate_lyase_CS"/>
</dbReference>
<keyword evidence="5" id="KW-1185">Reference proteome</keyword>
<keyword evidence="4" id="KW-0413">Isomerase</keyword>
<dbReference type="PANTHER" id="PTHR43172">
    <property type="entry name" value="ADENYLOSUCCINATE LYASE"/>
    <property type="match status" value="1"/>
</dbReference>
<dbReference type="PRINTS" id="PR00149">
    <property type="entry name" value="FUMRATELYASE"/>
</dbReference>
<evidence type="ECO:0000256" key="1">
    <source>
        <dbReference type="ARBA" id="ARBA00034772"/>
    </source>
</evidence>
<dbReference type="NCBIfam" id="TIGR02426">
    <property type="entry name" value="protocat_pcaB"/>
    <property type="match status" value="1"/>
</dbReference>
<dbReference type="Gene3D" id="1.20.200.10">
    <property type="entry name" value="Fumarase/aspartase (Central domain)"/>
    <property type="match status" value="1"/>
</dbReference>
<dbReference type="InterPro" id="IPR012789">
    <property type="entry name" value="Protocat_PcaB-like"/>
</dbReference>
<feature type="domain" description="Fumarate lyase N-terminal" evidence="3">
    <location>
        <begin position="31"/>
        <end position="286"/>
    </location>
</feature>
<protein>
    <recommendedName>
        <fullName evidence="2">3-carboxy-cis,cis-muconate cycloisomerase</fullName>
        <ecNumber evidence="2">5.5.1.2</ecNumber>
    </recommendedName>
</protein>
<comment type="caution">
    <text evidence="4">The sequence shown here is derived from an EMBL/GenBank/DDBJ whole genome shotgun (WGS) entry which is preliminary data.</text>
</comment>
<comment type="similarity">
    <text evidence="1">Belongs to the class-II fumarase/aspartase family.</text>
</comment>
<name>A0ABW5CGF0_9HYPH</name>
<accession>A0ABW5CGF0</accession>
<dbReference type="InterPro" id="IPR022761">
    <property type="entry name" value="Fumarate_lyase_N"/>
</dbReference>
<evidence type="ECO:0000256" key="2">
    <source>
        <dbReference type="NCBIfam" id="TIGR02426"/>
    </source>
</evidence>
<dbReference type="PRINTS" id="PR00145">
    <property type="entry name" value="ARGSUCLYASE"/>
</dbReference>
<sequence length="347" mass="36362">MSGPLLSSLAGDAQIAALFAPEADIRAMLEVEAALAEAQGALGILSPVVAARIASVCRDIRPDEEAIRRGLVRDGVPVPELVRQLRAAIDSDHADDVHVGATSQDIVDTGSMLRLKAVFGLLNERLVVLLSILDRLAGRHGAQRLMAQTRMQAALPFTVAAKLRTWRDPLSRHAQRLAEVRAALPVQLGGPVGDGSSFGGHAAALRAAMAERLGLADGLPWQSAREPVMEVGQALALLSGTMGKIGQDIALMAQNEVATLKLSGGGGSSAMAHKQNPVSAEVLVALARFNAGLLGTLHQSMVHENERSGAAWTLEWMVLPQMAETAGASLRHAAALLEGASFPEIAQ</sequence>
<dbReference type="RefSeq" id="WP_209736051.1">
    <property type="nucleotide sequence ID" value="NZ_CP072611.1"/>
</dbReference>
<dbReference type="NCBIfam" id="NF004631">
    <property type="entry name" value="PRK05975.1"/>
    <property type="match status" value="1"/>
</dbReference>
<dbReference type="EC" id="5.5.1.2" evidence="2"/>
<dbReference type="GO" id="GO:0047472">
    <property type="term" value="F:3-carboxy-cis,cis-muconate cycloisomerase activity"/>
    <property type="evidence" value="ECO:0007669"/>
    <property type="project" value="UniProtKB-EC"/>
</dbReference>
<dbReference type="PROSITE" id="PS00163">
    <property type="entry name" value="FUMARATE_LYASES"/>
    <property type="match status" value="1"/>
</dbReference>
<dbReference type="Proteomes" id="UP001597371">
    <property type="component" value="Unassembled WGS sequence"/>
</dbReference>
<proteinExistence type="inferred from homology"/>
<dbReference type="PANTHER" id="PTHR43172:SF2">
    <property type="entry name" value="ADENYLOSUCCINATE LYASE C-TERMINAL DOMAIN-CONTAINING PROTEIN"/>
    <property type="match status" value="1"/>
</dbReference>
<dbReference type="InterPro" id="IPR008948">
    <property type="entry name" value="L-Aspartase-like"/>
</dbReference>